<evidence type="ECO:0000313" key="9">
    <source>
        <dbReference type="Proteomes" id="UP000571554"/>
    </source>
</evidence>
<feature type="region of interest" description="Disordered" evidence="6">
    <location>
        <begin position="348"/>
        <end position="370"/>
    </location>
</feature>
<comment type="cofactor">
    <cofactor evidence="1">
        <name>FMN</name>
        <dbReference type="ChEBI" id="CHEBI:58210"/>
    </cofactor>
</comment>
<dbReference type="AlphaFoldDB" id="A0A7W9WQV5"/>
<dbReference type="GO" id="GO:0010181">
    <property type="term" value="F:FMN binding"/>
    <property type="evidence" value="ECO:0007669"/>
    <property type="project" value="InterPro"/>
</dbReference>
<keyword evidence="4" id="KW-0521">NADP</keyword>
<evidence type="ECO:0000256" key="4">
    <source>
        <dbReference type="ARBA" id="ARBA00022857"/>
    </source>
</evidence>
<evidence type="ECO:0000256" key="3">
    <source>
        <dbReference type="ARBA" id="ARBA00022643"/>
    </source>
</evidence>
<evidence type="ECO:0000256" key="5">
    <source>
        <dbReference type="ARBA" id="ARBA00023002"/>
    </source>
</evidence>
<name>A0A7W9WQV5_9BURK</name>
<evidence type="ECO:0000313" key="8">
    <source>
        <dbReference type="EMBL" id="MBB6100949.1"/>
    </source>
</evidence>
<keyword evidence="9" id="KW-1185">Reference proteome</keyword>
<dbReference type="SUPFAM" id="SSF51395">
    <property type="entry name" value="FMN-linked oxidoreductases"/>
    <property type="match status" value="1"/>
</dbReference>
<dbReference type="GO" id="GO:0050661">
    <property type="term" value="F:NADP binding"/>
    <property type="evidence" value="ECO:0007669"/>
    <property type="project" value="InterPro"/>
</dbReference>
<proteinExistence type="predicted"/>
<evidence type="ECO:0000256" key="2">
    <source>
        <dbReference type="ARBA" id="ARBA00022630"/>
    </source>
</evidence>
<reference evidence="8 9" key="1">
    <citation type="submission" date="2020-08" db="EMBL/GenBank/DDBJ databases">
        <title>Above-ground endophytic microbial communities from plants in different locations in the United States.</title>
        <authorList>
            <person name="Frank C."/>
        </authorList>
    </citation>
    <scope>NUCLEOTIDE SEQUENCE [LARGE SCALE GENOMIC DNA]</scope>
    <source>
        <strain evidence="8 9">WP4_2_2</strain>
    </source>
</reference>
<feature type="domain" description="NADH:flavin oxidoreductase/NADH oxidase N-terminal" evidence="7">
    <location>
        <begin position="3"/>
        <end position="340"/>
    </location>
</feature>
<dbReference type="InterPro" id="IPR001155">
    <property type="entry name" value="OxRdtase_FMN_N"/>
</dbReference>
<dbReference type="PANTHER" id="PTHR43303">
    <property type="entry name" value="NADPH DEHYDROGENASE C23G7.10C-RELATED"/>
    <property type="match status" value="1"/>
</dbReference>
<dbReference type="EMBL" id="JACHBW010000002">
    <property type="protein sequence ID" value="MBB6100949.1"/>
    <property type="molecule type" value="Genomic_DNA"/>
</dbReference>
<keyword evidence="2" id="KW-0285">Flavoprotein</keyword>
<dbReference type="PANTHER" id="PTHR43303:SF4">
    <property type="entry name" value="NADPH DEHYDROGENASE C23G7.10C-RELATED"/>
    <property type="match status" value="1"/>
</dbReference>
<keyword evidence="5" id="KW-0560">Oxidoreductase</keyword>
<sequence length="370" mass="40217">MSKLFTPLALRGMTLANRIVVSPMCQYSAERGEANDWHMIHLGGLALSGAAMLCIEATAVEPDGRITPGCLGLWDDATEAALEPVIAAIRRHSPIRIAMQISHAGRKASSAVPWEGGQLISVADGGWLPHAPSALPHKDDETPPLALDTAGLNRIRNAFAATARRAARLGIDALEIHCAHGYLLHQFLSPIANQRTDEYGGSLENRMRFPLEIYDIVRAQFPEDRPVGVRVSATDWVEGGWTPDDTVVFAQALKARGADWIDVSSGGVSPLQKIPLEPGYQVPFARKVKQETGMTTIAVGLITDALQANQIIEDGEADMIAMARAMLYDPRWPWHAAAQLGATVSAPPQYWRSQPRDQKKLFGDTTLGQR</sequence>
<gene>
    <name evidence="8" type="ORF">F4827_000775</name>
</gene>
<keyword evidence="3" id="KW-0288">FMN</keyword>
<dbReference type="InterPro" id="IPR013785">
    <property type="entry name" value="Aldolase_TIM"/>
</dbReference>
<dbReference type="GO" id="GO:0003959">
    <property type="term" value="F:NADPH dehydrogenase activity"/>
    <property type="evidence" value="ECO:0007669"/>
    <property type="project" value="InterPro"/>
</dbReference>
<dbReference type="InterPro" id="IPR044152">
    <property type="entry name" value="YqjM-like"/>
</dbReference>
<comment type="caution">
    <text evidence="8">The sequence shown here is derived from an EMBL/GenBank/DDBJ whole genome shotgun (WGS) entry which is preliminary data.</text>
</comment>
<evidence type="ECO:0000256" key="6">
    <source>
        <dbReference type="SAM" id="MobiDB-lite"/>
    </source>
</evidence>
<dbReference type="Pfam" id="PF00724">
    <property type="entry name" value="Oxidored_FMN"/>
    <property type="match status" value="1"/>
</dbReference>
<dbReference type="Proteomes" id="UP000571554">
    <property type="component" value="Unassembled WGS sequence"/>
</dbReference>
<evidence type="ECO:0000256" key="1">
    <source>
        <dbReference type="ARBA" id="ARBA00001917"/>
    </source>
</evidence>
<dbReference type="RefSeq" id="WP_183721769.1">
    <property type="nucleotide sequence ID" value="NZ_JACHBW010000002.1"/>
</dbReference>
<protein>
    <submittedName>
        <fullName evidence="8">2,4-dienoyl-CoA reductase-like NADH-dependent reductase (Old Yellow Enzyme family)</fullName>
    </submittedName>
</protein>
<evidence type="ECO:0000259" key="7">
    <source>
        <dbReference type="Pfam" id="PF00724"/>
    </source>
</evidence>
<dbReference type="CDD" id="cd02932">
    <property type="entry name" value="OYE_YqiM_FMN"/>
    <property type="match status" value="1"/>
</dbReference>
<accession>A0A7W9WQV5</accession>
<dbReference type="Gene3D" id="3.20.20.70">
    <property type="entry name" value="Aldolase class I"/>
    <property type="match status" value="1"/>
</dbReference>
<organism evidence="8 9">
    <name type="scientific">Paraburkholderia bannensis</name>
    <dbReference type="NCBI Taxonomy" id="765414"/>
    <lineage>
        <taxon>Bacteria</taxon>
        <taxon>Pseudomonadati</taxon>
        <taxon>Pseudomonadota</taxon>
        <taxon>Betaproteobacteria</taxon>
        <taxon>Burkholderiales</taxon>
        <taxon>Burkholderiaceae</taxon>
        <taxon>Paraburkholderia</taxon>
    </lineage>
</organism>